<accession>A0A1I2ENT1</accession>
<evidence type="ECO:0000313" key="5">
    <source>
        <dbReference type="EMBL" id="SFE93890.1"/>
    </source>
</evidence>
<keyword evidence="1" id="KW-0175">Coiled coil</keyword>
<organism evidence="5 6">
    <name type="scientific">Roseivivax sediminis</name>
    <dbReference type="NCBI Taxonomy" id="936889"/>
    <lineage>
        <taxon>Bacteria</taxon>
        <taxon>Pseudomonadati</taxon>
        <taxon>Pseudomonadota</taxon>
        <taxon>Alphaproteobacteria</taxon>
        <taxon>Rhodobacterales</taxon>
        <taxon>Roseobacteraceae</taxon>
        <taxon>Roseivivax</taxon>
    </lineage>
</organism>
<evidence type="ECO:0000259" key="3">
    <source>
        <dbReference type="Pfam" id="PF13005"/>
    </source>
</evidence>
<sequence length="261" mass="28795">MIRRMTDTALSEENASLKARLAETEAALEEAVEAQRRLESIVGALQREKFAARSEKLDPEQFNLPLEDVELAQGVLEAAQERAKRALKEGAAAPRAPGRNRGHLPKHLPRIERVIAPESTLCPCGCGEMTRIGEDTSERLDIVPAQFRVLVTRRPPYACRRCSGAVVQAHAPEHVVPGGLPTEALIAQVIVSKFGDHLPFYRQAEIYGRQGLTLDRATLGSWVGRACFHLRPVVAQMREHLKAADRVFMPSRQHPLDAPAG</sequence>
<gene>
    <name evidence="5" type="ORF">SAMN04515678_12612</name>
</gene>
<dbReference type="PANTHER" id="PTHR33678">
    <property type="entry name" value="BLL1576 PROTEIN"/>
    <property type="match status" value="1"/>
</dbReference>
<dbReference type="AlphaFoldDB" id="A0A1I2ENT1"/>
<dbReference type="PANTHER" id="PTHR33678:SF1">
    <property type="entry name" value="BLL1576 PROTEIN"/>
    <property type="match status" value="1"/>
</dbReference>
<evidence type="ECO:0000313" key="6">
    <source>
        <dbReference type="Proteomes" id="UP000325289"/>
    </source>
</evidence>
<name>A0A1I2ENT1_9RHOB</name>
<evidence type="ECO:0000256" key="1">
    <source>
        <dbReference type="SAM" id="Coils"/>
    </source>
</evidence>
<evidence type="ECO:0000259" key="4">
    <source>
        <dbReference type="Pfam" id="PF13007"/>
    </source>
</evidence>
<dbReference type="Proteomes" id="UP000325289">
    <property type="component" value="Unassembled WGS sequence"/>
</dbReference>
<dbReference type="EMBL" id="FOMS01000026">
    <property type="protein sequence ID" value="SFE93890.1"/>
    <property type="molecule type" value="Genomic_DNA"/>
</dbReference>
<proteinExistence type="predicted"/>
<feature type="domain" description="Transposase IS66 central" evidence="2">
    <location>
        <begin position="179"/>
        <end position="249"/>
    </location>
</feature>
<dbReference type="InterPro" id="IPR052344">
    <property type="entry name" value="Transposase-related"/>
</dbReference>
<evidence type="ECO:0000259" key="2">
    <source>
        <dbReference type="Pfam" id="PF03050"/>
    </source>
</evidence>
<dbReference type="InterPro" id="IPR004291">
    <property type="entry name" value="Transposase_IS66_central"/>
</dbReference>
<keyword evidence="6" id="KW-1185">Reference proteome</keyword>
<dbReference type="Pfam" id="PF03050">
    <property type="entry name" value="DDE_Tnp_IS66"/>
    <property type="match status" value="1"/>
</dbReference>
<reference evidence="5 6" key="1">
    <citation type="submission" date="2016-10" db="EMBL/GenBank/DDBJ databases">
        <authorList>
            <person name="Varghese N."/>
            <person name="Submissions S."/>
        </authorList>
    </citation>
    <scope>NUCLEOTIDE SEQUENCE [LARGE SCALE GENOMIC DNA]</scope>
    <source>
        <strain evidence="6">YIM D21,KCTC 23444,ACCC 10710</strain>
    </source>
</reference>
<dbReference type="Pfam" id="PF13007">
    <property type="entry name" value="LZ_Tnp_IS66"/>
    <property type="match status" value="1"/>
</dbReference>
<feature type="coiled-coil region" evidence="1">
    <location>
        <begin position="14"/>
        <end position="89"/>
    </location>
</feature>
<feature type="domain" description="Transposase IS66 zinc-finger binding" evidence="3">
    <location>
        <begin position="120"/>
        <end position="162"/>
    </location>
</feature>
<dbReference type="InterPro" id="IPR024474">
    <property type="entry name" value="Znf_dom_IS66"/>
</dbReference>
<feature type="domain" description="Transposase TnpC homeodomain" evidence="4">
    <location>
        <begin position="37"/>
        <end position="112"/>
    </location>
</feature>
<dbReference type="InterPro" id="IPR024463">
    <property type="entry name" value="Transposase_TnpC_homeodom"/>
</dbReference>
<dbReference type="Pfam" id="PF13005">
    <property type="entry name" value="zf-IS66"/>
    <property type="match status" value="1"/>
</dbReference>
<protein>
    <submittedName>
        <fullName evidence="5">Transposase</fullName>
    </submittedName>
</protein>